<feature type="compositionally biased region" description="Polar residues" evidence="2">
    <location>
        <begin position="313"/>
        <end position="333"/>
    </location>
</feature>
<dbReference type="InterPro" id="IPR039361">
    <property type="entry name" value="Cyclin"/>
</dbReference>
<gene>
    <name evidence="5" type="ORF">CYCCA115_LOCUS10124</name>
</gene>
<evidence type="ECO:0000313" key="5">
    <source>
        <dbReference type="EMBL" id="CAJ1945982.1"/>
    </source>
</evidence>
<dbReference type="InterPro" id="IPR004367">
    <property type="entry name" value="Cyclin_C-dom"/>
</dbReference>
<dbReference type="SUPFAM" id="SSF47954">
    <property type="entry name" value="Cyclin-like"/>
    <property type="match status" value="2"/>
</dbReference>
<keyword evidence="6" id="KW-1185">Reference proteome</keyword>
<evidence type="ECO:0000259" key="3">
    <source>
        <dbReference type="Pfam" id="PF00134"/>
    </source>
</evidence>
<comment type="caution">
    <text evidence="5">The sequence shown here is derived from an EMBL/GenBank/DDBJ whole genome shotgun (WGS) entry which is preliminary data.</text>
</comment>
<dbReference type="AlphaFoldDB" id="A0AAD2CV34"/>
<dbReference type="Gene3D" id="1.10.472.10">
    <property type="entry name" value="Cyclin-like"/>
    <property type="match status" value="2"/>
</dbReference>
<feature type="region of interest" description="Disordered" evidence="2">
    <location>
        <begin position="280"/>
        <end position="333"/>
    </location>
</feature>
<evidence type="ECO:0000313" key="6">
    <source>
        <dbReference type="Proteomes" id="UP001295423"/>
    </source>
</evidence>
<protein>
    <recommendedName>
        <fullName evidence="7">Cyclin N-terminal domain-containing protein</fullName>
    </recommendedName>
</protein>
<dbReference type="FunFam" id="1.10.472.10:FF:000093">
    <property type="entry name" value="Predicted protein"/>
    <property type="match status" value="1"/>
</dbReference>
<name>A0AAD2CV34_9STRA</name>
<dbReference type="Pfam" id="PF02984">
    <property type="entry name" value="Cyclin_C"/>
    <property type="match status" value="1"/>
</dbReference>
<evidence type="ECO:0000259" key="4">
    <source>
        <dbReference type="Pfam" id="PF02984"/>
    </source>
</evidence>
<feature type="domain" description="Cyclin N-terminal" evidence="3">
    <location>
        <begin position="20"/>
        <end position="132"/>
    </location>
</feature>
<organism evidence="5 6">
    <name type="scientific">Cylindrotheca closterium</name>
    <dbReference type="NCBI Taxonomy" id="2856"/>
    <lineage>
        <taxon>Eukaryota</taxon>
        <taxon>Sar</taxon>
        <taxon>Stramenopiles</taxon>
        <taxon>Ochrophyta</taxon>
        <taxon>Bacillariophyta</taxon>
        <taxon>Bacillariophyceae</taxon>
        <taxon>Bacillariophycidae</taxon>
        <taxon>Bacillariales</taxon>
        <taxon>Bacillariaceae</taxon>
        <taxon>Cylindrotheca</taxon>
    </lineage>
</organism>
<evidence type="ECO:0000256" key="1">
    <source>
        <dbReference type="ARBA" id="ARBA00023127"/>
    </source>
</evidence>
<dbReference type="EMBL" id="CAKOGP040001557">
    <property type="protein sequence ID" value="CAJ1945982.1"/>
    <property type="molecule type" value="Genomic_DNA"/>
</dbReference>
<dbReference type="InterPro" id="IPR006671">
    <property type="entry name" value="Cyclin_N"/>
</dbReference>
<dbReference type="Proteomes" id="UP001295423">
    <property type="component" value="Unassembled WGS sequence"/>
</dbReference>
<dbReference type="InterPro" id="IPR036915">
    <property type="entry name" value="Cyclin-like_sf"/>
</dbReference>
<evidence type="ECO:0000256" key="2">
    <source>
        <dbReference type="SAM" id="MobiDB-lite"/>
    </source>
</evidence>
<proteinExistence type="predicted"/>
<dbReference type="PANTHER" id="PTHR10177">
    <property type="entry name" value="CYCLINS"/>
    <property type="match status" value="1"/>
</dbReference>
<sequence length="333" mass="38128">MIVQEQTSYRYESYFPSNLSPQEVDQQHRLNVSWREKICQWSYNVVDHFDLPREVVAVSLSLFDRYLATRHNQCTGNMALLTSLTTLHISIKIHSEKTVKLSTLASLSRGQFGPSDIEQMEWKIFEALDWKLHPPSLFAFISHFLMVFPSEVSHSVRKELFEVAIYIAELSVCDSSYVRYPWSTVAMACILNVMEDLSYIRLPLAARQAFWNEITTKTSFRETSRLHSARQRLRSLFNSTVNSMTSMDQTVTSSPTSTTADPMQLDESASMKYGDHHHNYAKGDRYRYSPSPNVRSTIGSSPMQYSTTTTTTSIASHPNRSMLSSSPIVTRKF</sequence>
<dbReference type="Pfam" id="PF00134">
    <property type="entry name" value="Cyclin_N"/>
    <property type="match status" value="1"/>
</dbReference>
<feature type="compositionally biased region" description="Polar residues" evidence="2">
    <location>
        <begin position="290"/>
        <end position="306"/>
    </location>
</feature>
<accession>A0AAD2CV34</accession>
<keyword evidence="1" id="KW-0195">Cyclin</keyword>
<evidence type="ECO:0008006" key="7">
    <source>
        <dbReference type="Google" id="ProtNLM"/>
    </source>
</evidence>
<feature type="domain" description="Cyclin C-terminal" evidence="4">
    <location>
        <begin position="142"/>
        <end position="248"/>
    </location>
</feature>
<reference evidence="5" key="1">
    <citation type="submission" date="2023-08" db="EMBL/GenBank/DDBJ databases">
        <authorList>
            <person name="Audoor S."/>
            <person name="Bilcke G."/>
        </authorList>
    </citation>
    <scope>NUCLEOTIDE SEQUENCE</scope>
</reference>